<dbReference type="InterPro" id="IPR014729">
    <property type="entry name" value="Rossmann-like_a/b/a_fold"/>
</dbReference>
<evidence type="ECO:0000256" key="7">
    <source>
        <dbReference type="ARBA" id="ARBA00022741"/>
    </source>
</evidence>
<keyword evidence="8 11" id="KW-0067">ATP-binding</keyword>
<evidence type="ECO:0000256" key="4">
    <source>
        <dbReference type="ARBA" id="ARBA00022642"/>
    </source>
</evidence>
<sequence length="207" mass="23221">MRHRLPFAPPGASVGLFGGSFDPAHAGHLALSRAAMRRLRLDRIWWLVSPGNPLKPHGPAALDRRLARAQALLDGHPRVQATDIEQQLGTRYTADTLVRLRRLYPHLRPVWLMGADGLRDLHRWQDWRSIIESVPIAVFARPGQRLAALGSVAARSYAGARLPARLAPTLAQRRAPRWCFIDMPMVPISSTELRRTGQESDRLSPHR</sequence>
<evidence type="ECO:0000256" key="5">
    <source>
        <dbReference type="ARBA" id="ARBA00022679"/>
    </source>
</evidence>
<protein>
    <recommendedName>
        <fullName evidence="11">Probable nicotinate-nucleotide adenylyltransferase</fullName>
        <ecNumber evidence="11">2.7.7.18</ecNumber>
    </recommendedName>
    <alternativeName>
        <fullName evidence="11">Deamido-NAD(+) diphosphorylase</fullName>
    </alternativeName>
    <alternativeName>
        <fullName evidence="11">Deamido-NAD(+) pyrophosphorylase</fullName>
    </alternativeName>
    <alternativeName>
        <fullName evidence="11">Nicotinate mononucleotide adenylyltransferase</fullName>
        <shortName evidence="11">NaMN adenylyltransferase</shortName>
    </alternativeName>
</protein>
<evidence type="ECO:0000313" key="13">
    <source>
        <dbReference type="EMBL" id="NYS23849.1"/>
    </source>
</evidence>
<feature type="domain" description="Cytidyltransferase-like" evidence="12">
    <location>
        <begin position="16"/>
        <end position="195"/>
    </location>
</feature>
<evidence type="ECO:0000256" key="11">
    <source>
        <dbReference type="HAMAP-Rule" id="MF_00244"/>
    </source>
</evidence>
<dbReference type="GO" id="GO:0004515">
    <property type="term" value="F:nicotinate-nucleotide adenylyltransferase activity"/>
    <property type="evidence" value="ECO:0007669"/>
    <property type="project" value="UniProtKB-UniRule"/>
</dbReference>
<dbReference type="UniPathway" id="UPA00253">
    <property type="reaction ID" value="UER00332"/>
</dbReference>
<comment type="similarity">
    <text evidence="3 11">Belongs to the NadD family.</text>
</comment>
<dbReference type="PANTHER" id="PTHR39321">
    <property type="entry name" value="NICOTINATE-NUCLEOTIDE ADENYLYLTRANSFERASE-RELATED"/>
    <property type="match status" value="1"/>
</dbReference>
<reference evidence="13 14" key="1">
    <citation type="journal article" date="2000" name="Arch. Microbiol.">
        <title>Rhodobaca bogoriensis gen. nov. and sp. nov., an alkaliphilic purple nonsulfur bacterium from African Rift Valley soda lakes.</title>
        <authorList>
            <person name="Milford A.D."/>
            <person name="Achenbach L.A."/>
            <person name="Jung D.O."/>
            <person name="Madigan M.T."/>
        </authorList>
    </citation>
    <scope>NUCLEOTIDE SEQUENCE [LARGE SCALE GENOMIC DNA]</scope>
    <source>
        <strain evidence="13 14">2376</strain>
    </source>
</reference>
<evidence type="ECO:0000259" key="12">
    <source>
        <dbReference type="Pfam" id="PF01467"/>
    </source>
</evidence>
<dbReference type="Proteomes" id="UP000529417">
    <property type="component" value="Unassembled WGS sequence"/>
</dbReference>
<dbReference type="Pfam" id="PF01467">
    <property type="entry name" value="CTP_transf_like"/>
    <property type="match status" value="1"/>
</dbReference>
<dbReference type="PANTHER" id="PTHR39321:SF3">
    <property type="entry name" value="PHOSPHOPANTETHEINE ADENYLYLTRANSFERASE"/>
    <property type="match status" value="1"/>
</dbReference>
<evidence type="ECO:0000256" key="6">
    <source>
        <dbReference type="ARBA" id="ARBA00022695"/>
    </source>
</evidence>
<dbReference type="EC" id="2.7.7.18" evidence="11"/>
<evidence type="ECO:0000256" key="8">
    <source>
        <dbReference type="ARBA" id="ARBA00022840"/>
    </source>
</evidence>
<comment type="pathway">
    <text evidence="2 11">Cofactor biosynthesis; NAD(+) biosynthesis; deamido-NAD(+) from nicotinate D-ribonucleotide: step 1/1.</text>
</comment>
<dbReference type="SUPFAM" id="SSF52374">
    <property type="entry name" value="Nucleotidylyl transferase"/>
    <property type="match status" value="1"/>
</dbReference>
<dbReference type="RefSeq" id="WP_179904550.1">
    <property type="nucleotide sequence ID" value="NZ_JACBXS010000003.1"/>
</dbReference>
<accession>A0A7Z0HXU5</accession>
<gene>
    <name evidence="11" type="primary">nadD</name>
    <name evidence="13" type="ORF">HUK65_02515</name>
</gene>
<keyword evidence="5 11" id="KW-0808">Transferase</keyword>
<dbReference type="CDD" id="cd02165">
    <property type="entry name" value="NMNAT"/>
    <property type="match status" value="1"/>
</dbReference>
<comment type="caution">
    <text evidence="13">The sequence shown here is derived from an EMBL/GenBank/DDBJ whole genome shotgun (WGS) entry which is preliminary data.</text>
</comment>
<keyword evidence="4 11" id="KW-0662">Pyridine nucleotide biosynthesis</keyword>
<dbReference type="AlphaFoldDB" id="A0A7Z0HXU5"/>
<dbReference type="NCBIfam" id="TIGR00482">
    <property type="entry name" value="nicotinate (nicotinamide) nucleotide adenylyltransferase"/>
    <property type="match status" value="1"/>
</dbReference>
<proteinExistence type="inferred from homology"/>
<dbReference type="NCBIfam" id="NF000843">
    <property type="entry name" value="PRK00071.2-2"/>
    <property type="match status" value="1"/>
</dbReference>
<evidence type="ECO:0000256" key="10">
    <source>
        <dbReference type="ARBA" id="ARBA00048721"/>
    </source>
</evidence>
<evidence type="ECO:0000256" key="3">
    <source>
        <dbReference type="ARBA" id="ARBA00009014"/>
    </source>
</evidence>
<dbReference type="Gene3D" id="3.40.50.620">
    <property type="entry name" value="HUPs"/>
    <property type="match status" value="1"/>
</dbReference>
<dbReference type="EMBL" id="JACBXS010000003">
    <property type="protein sequence ID" value="NYS23849.1"/>
    <property type="molecule type" value="Genomic_DNA"/>
</dbReference>
<keyword evidence="6 11" id="KW-0548">Nucleotidyltransferase</keyword>
<comment type="catalytic activity">
    <reaction evidence="10 11">
        <text>nicotinate beta-D-ribonucleotide + ATP + H(+) = deamido-NAD(+) + diphosphate</text>
        <dbReference type="Rhea" id="RHEA:22860"/>
        <dbReference type="ChEBI" id="CHEBI:15378"/>
        <dbReference type="ChEBI" id="CHEBI:30616"/>
        <dbReference type="ChEBI" id="CHEBI:33019"/>
        <dbReference type="ChEBI" id="CHEBI:57502"/>
        <dbReference type="ChEBI" id="CHEBI:58437"/>
        <dbReference type="EC" id="2.7.7.18"/>
    </reaction>
</comment>
<comment type="function">
    <text evidence="1 11">Catalyzes the reversible adenylation of nicotinate mononucleotide (NaMN) to nicotinic acid adenine dinucleotide (NaAD).</text>
</comment>
<dbReference type="InterPro" id="IPR005248">
    <property type="entry name" value="NadD/NMNAT"/>
</dbReference>
<evidence type="ECO:0000313" key="14">
    <source>
        <dbReference type="Proteomes" id="UP000529417"/>
    </source>
</evidence>
<keyword evidence="14" id="KW-1185">Reference proteome</keyword>
<organism evidence="13 14">
    <name type="scientific">Rhabdonatronobacter sediminivivens</name>
    <dbReference type="NCBI Taxonomy" id="2743469"/>
    <lineage>
        <taxon>Bacteria</taxon>
        <taxon>Pseudomonadati</taxon>
        <taxon>Pseudomonadota</taxon>
        <taxon>Alphaproteobacteria</taxon>
        <taxon>Rhodobacterales</taxon>
        <taxon>Paracoccaceae</taxon>
        <taxon>Rhabdonatronobacter</taxon>
    </lineage>
</organism>
<dbReference type="GO" id="GO:0005524">
    <property type="term" value="F:ATP binding"/>
    <property type="evidence" value="ECO:0007669"/>
    <property type="project" value="UniProtKB-KW"/>
</dbReference>
<evidence type="ECO:0000256" key="9">
    <source>
        <dbReference type="ARBA" id="ARBA00023027"/>
    </source>
</evidence>
<keyword evidence="9 11" id="KW-0520">NAD</keyword>
<keyword evidence="7 11" id="KW-0547">Nucleotide-binding</keyword>
<dbReference type="HAMAP" id="MF_00244">
    <property type="entry name" value="NaMN_adenylyltr"/>
    <property type="match status" value="1"/>
</dbReference>
<dbReference type="NCBIfam" id="NF000845">
    <property type="entry name" value="PRK00071.2-4"/>
    <property type="match status" value="1"/>
</dbReference>
<evidence type="ECO:0000256" key="2">
    <source>
        <dbReference type="ARBA" id="ARBA00005019"/>
    </source>
</evidence>
<evidence type="ECO:0000256" key="1">
    <source>
        <dbReference type="ARBA" id="ARBA00002324"/>
    </source>
</evidence>
<name>A0A7Z0HXU5_9RHOB</name>
<dbReference type="InterPro" id="IPR004821">
    <property type="entry name" value="Cyt_trans-like"/>
</dbReference>
<dbReference type="GO" id="GO:0009435">
    <property type="term" value="P:NAD+ biosynthetic process"/>
    <property type="evidence" value="ECO:0007669"/>
    <property type="project" value="UniProtKB-UniRule"/>
</dbReference>